<accession>A0ABP0HJZ2</accession>
<gene>
    <name evidence="2" type="ORF">CCMP2556_LOCUS2086</name>
</gene>
<dbReference type="Proteomes" id="UP001642484">
    <property type="component" value="Unassembled WGS sequence"/>
</dbReference>
<feature type="compositionally biased region" description="Basic and acidic residues" evidence="1">
    <location>
        <begin position="260"/>
        <end position="281"/>
    </location>
</feature>
<evidence type="ECO:0000256" key="1">
    <source>
        <dbReference type="SAM" id="MobiDB-lite"/>
    </source>
</evidence>
<comment type="caution">
    <text evidence="2">The sequence shown here is derived from an EMBL/GenBank/DDBJ whole genome shotgun (WGS) entry which is preliminary data.</text>
</comment>
<protein>
    <submittedName>
        <fullName evidence="2">Uncharacterized protein</fullName>
    </submittedName>
</protein>
<feature type="compositionally biased region" description="Low complexity" evidence="1">
    <location>
        <begin position="195"/>
        <end position="206"/>
    </location>
</feature>
<reference evidence="2 3" key="1">
    <citation type="submission" date="2024-02" db="EMBL/GenBank/DDBJ databases">
        <authorList>
            <person name="Chen Y."/>
            <person name="Shah S."/>
            <person name="Dougan E. K."/>
            <person name="Thang M."/>
            <person name="Chan C."/>
        </authorList>
    </citation>
    <scope>NUCLEOTIDE SEQUENCE [LARGE SCALE GENOMIC DNA]</scope>
</reference>
<proteinExistence type="predicted"/>
<evidence type="ECO:0000313" key="3">
    <source>
        <dbReference type="Proteomes" id="UP001642484"/>
    </source>
</evidence>
<keyword evidence="3" id="KW-1185">Reference proteome</keyword>
<feature type="region of interest" description="Disordered" evidence="1">
    <location>
        <begin position="166"/>
        <end position="218"/>
    </location>
</feature>
<evidence type="ECO:0000313" key="2">
    <source>
        <dbReference type="EMBL" id="CAK8990521.1"/>
    </source>
</evidence>
<name>A0ABP0HJZ2_9DINO</name>
<feature type="region of interest" description="Disordered" evidence="1">
    <location>
        <begin position="246"/>
        <end position="281"/>
    </location>
</feature>
<feature type="region of interest" description="Disordered" evidence="1">
    <location>
        <begin position="1"/>
        <end position="37"/>
    </location>
</feature>
<dbReference type="EMBL" id="CAXAMN010000758">
    <property type="protein sequence ID" value="CAK8990521.1"/>
    <property type="molecule type" value="Genomic_DNA"/>
</dbReference>
<organism evidence="2 3">
    <name type="scientific">Durusdinium trenchii</name>
    <dbReference type="NCBI Taxonomy" id="1381693"/>
    <lineage>
        <taxon>Eukaryota</taxon>
        <taxon>Sar</taxon>
        <taxon>Alveolata</taxon>
        <taxon>Dinophyceae</taxon>
        <taxon>Suessiales</taxon>
        <taxon>Symbiodiniaceae</taxon>
        <taxon>Durusdinium</taxon>
    </lineage>
</organism>
<sequence>MEQESPAVVRSVSSSEGRQRRTPSSRQTSHGDSSDLDDFQNYQRFRLKVVSMFGSMASGLFEFGADPETGRISQKDFVRVCVKLEMMNEREAQSLYQHFTNADPWDEEEVVATFKDFSIDEDEWRYVVASKQEAQMSNSTAIPFSSAPSGISTGLYHRPVNVNQVSEQQRDVPQEGTPRSQGTPRSLAFRRTRTTRTAGSSSKRSSPPWRQPQKPWAPSIMAGMGLTSLEAKTVLVFRPRGGSISTKGRSSLDGPWVRQGQEHTRKSEMRTEAWKCPTSREEMQPAVCAKQVLDWWPYSSPAPLPKVKLKRR</sequence>